<keyword evidence="1" id="KW-0808">Transferase</keyword>
<evidence type="ECO:0000313" key="2">
    <source>
        <dbReference type="Proteomes" id="UP001570417"/>
    </source>
</evidence>
<organism evidence="1 2">
    <name type="scientific">Vibrio gallaecicus</name>
    <dbReference type="NCBI Taxonomy" id="552386"/>
    <lineage>
        <taxon>Bacteria</taxon>
        <taxon>Pseudomonadati</taxon>
        <taxon>Pseudomonadota</taxon>
        <taxon>Gammaproteobacteria</taxon>
        <taxon>Vibrionales</taxon>
        <taxon>Vibrionaceae</taxon>
        <taxon>Vibrio</taxon>
    </lineage>
</organism>
<gene>
    <name evidence="1" type="ORF">AB4566_05010</name>
</gene>
<protein>
    <submittedName>
        <fullName evidence="1">Glycerol kinase</fullName>
    </submittedName>
</protein>
<dbReference type="RefSeq" id="WP_372265149.1">
    <property type="nucleotide sequence ID" value="NZ_JBFRUW010000008.1"/>
</dbReference>
<dbReference type="EMBL" id="JBFRUW010000008">
    <property type="protein sequence ID" value="MFA0567632.1"/>
    <property type="molecule type" value="Genomic_DNA"/>
</dbReference>
<keyword evidence="1" id="KW-0418">Kinase</keyword>
<keyword evidence="2" id="KW-1185">Reference proteome</keyword>
<accession>A0ABV4N8B8</accession>
<comment type="caution">
    <text evidence="1">The sequence shown here is derived from an EMBL/GenBank/DDBJ whole genome shotgun (WGS) entry which is preliminary data.</text>
</comment>
<dbReference type="Proteomes" id="UP001570417">
    <property type="component" value="Unassembled WGS sequence"/>
</dbReference>
<name>A0ABV4N8B8_9VIBR</name>
<sequence length="288" mass="33075">MPEKHSTSSMAKLRKIDAKQLFSELKASGYIVRAKDKWVLTERGEKFGGEYVEHSKFGTFIVWPENLLIDHASTSGKNFTATQVAKHFELSAKKINLLLSELGWIVKSEQGWQITETGLKAGGEQREDKQTQNQYVVWHDTIVRHKRLRQSVVEFLGQDAESHSTDASLSSFRQKFEAKHRTLDGHYVRSKGELIIDNWLYMAGVVHAYERPLPIEQDVMSDFYLPSGKVYVQYWGTDSGKVDDEKRIATTLIYEKHGFALIELFPDDIANLDKVLPFKLRQYGIKAY</sequence>
<proteinExistence type="predicted"/>
<reference evidence="1 2" key="1">
    <citation type="journal article" date="2024" name="ISME J.">
        <title>Tailless and filamentous prophages are predominant in marine Vibrio.</title>
        <authorList>
            <person name="Steensen K."/>
            <person name="Seneca J."/>
            <person name="Bartlau N."/>
            <person name="Yu X.A."/>
            <person name="Hussain F.A."/>
            <person name="Polz M.F."/>
        </authorList>
    </citation>
    <scope>NUCLEOTIDE SEQUENCE [LARGE SCALE GENOMIC DNA]</scope>
    <source>
        <strain evidence="1 2">10N.222.51.A1</strain>
    </source>
</reference>
<dbReference type="GO" id="GO:0016301">
    <property type="term" value="F:kinase activity"/>
    <property type="evidence" value="ECO:0007669"/>
    <property type="project" value="UniProtKB-KW"/>
</dbReference>
<evidence type="ECO:0000313" key="1">
    <source>
        <dbReference type="EMBL" id="MFA0567632.1"/>
    </source>
</evidence>